<dbReference type="RefSeq" id="WP_168906415.1">
    <property type="nucleotide sequence ID" value="NZ_CP051428.1"/>
</dbReference>
<evidence type="ECO:0000313" key="5">
    <source>
        <dbReference type="EMBL" id="QJC50760.1"/>
    </source>
</evidence>
<organism evidence="5 6">
    <name type="scientific">Paenibacillus albicereus</name>
    <dbReference type="NCBI Taxonomy" id="2726185"/>
    <lineage>
        <taxon>Bacteria</taxon>
        <taxon>Bacillati</taxon>
        <taxon>Bacillota</taxon>
        <taxon>Bacilli</taxon>
        <taxon>Bacillales</taxon>
        <taxon>Paenibacillaceae</taxon>
        <taxon>Paenibacillus</taxon>
    </lineage>
</organism>
<evidence type="ECO:0000256" key="3">
    <source>
        <dbReference type="ARBA" id="ARBA00023163"/>
    </source>
</evidence>
<keyword evidence="6" id="KW-1185">Reference proteome</keyword>
<evidence type="ECO:0000256" key="2">
    <source>
        <dbReference type="ARBA" id="ARBA00023125"/>
    </source>
</evidence>
<keyword evidence="2" id="KW-0238">DNA-binding</keyword>
<dbReference type="EMBL" id="CP051428">
    <property type="protein sequence ID" value="QJC50760.1"/>
    <property type="molecule type" value="Genomic_DNA"/>
</dbReference>
<evidence type="ECO:0000259" key="4">
    <source>
        <dbReference type="PROSITE" id="PS51118"/>
    </source>
</evidence>
<dbReference type="PANTHER" id="PTHR33204:SF37">
    <property type="entry name" value="HTH-TYPE TRANSCRIPTIONAL REGULATOR YODB"/>
    <property type="match status" value="1"/>
</dbReference>
<dbReference type="Pfam" id="PF01638">
    <property type="entry name" value="HxlR"/>
    <property type="match status" value="1"/>
</dbReference>
<proteinExistence type="predicted"/>
<accession>A0A6H2GTM6</accession>
<dbReference type="SUPFAM" id="SSF46785">
    <property type="entry name" value="Winged helix' DNA-binding domain"/>
    <property type="match status" value="1"/>
</dbReference>
<evidence type="ECO:0000256" key="1">
    <source>
        <dbReference type="ARBA" id="ARBA00023015"/>
    </source>
</evidence>
<dbReference type="Proteomes" id="UP000502136">
    <property type="component" value="Chromosome"/>
</dbReference>
<reference evidence="5 6" key="1">
    <citation type="submission" date="2020-04" db="EMBL/GenBank/DDBJ databases">
        <title>Novel Paenibacillus strain UniB2 isolated from commercial digestive syrup.</title>
        <authorList>
            <person name="Thorat V."/>
            <person name="Kirdat K."/>
            <person name="Tiwarekar B."/>
            <person name="Yadav A."/>
        </authorList>
    </citation>
    <scope>NUCLEOTIDE SEQUENCE [LARGE SCALE GENOMIC DNA]</scope>
    <source>
        <strain evidence="5 6">UniB2</strain>
    </source>
</reference>
<dbReference type="InterPro" id="IPR036388">
    <property type="entry name" value="WH-like_DNA-bd_sf"/>
</dbReference>
<dbReference type="KEGG" id="palr:HGI30_03705"/>
<dbReference type="AlphaFoldDB" id="A0A6H2GTM6"/>
<sequence length="134" mass="15190">MSNAETAGPAAKRKPDISPERCDYTKFLDIVSSKWSALILYALEDGPVRFGEMGRRIEGISKKMQTQTLRQLERDGLVHRELTPSIPPVVDYSLTPLGRSLIGPLQELKRWASIHHGEVMQARDNYDRTLERAD</sequence>
<name>A0A6H2GTM6_9BACL</name>
<dbReference type="PROSITE" id="PS51118">
    <property type="entry name" value="HTH_HXLR"/>
    <property type="match status" value="1"/>
</dbReference>
<dbReference type="GO" id="GO:0003677">
    <property type="term" value="F:DNA binding"/>
    <property type="evidence" value="ECO:0007669"/>
    <property type="project" value="UniProtKB-KW"/>
</dbReference>
<dbReference type="PANTHER" id="PTHR33204">
    <property type="entry name" value="TRANSCRIPTIONAL REGULATOR, MARR FAMILY"/>
    <property type="match status" value="1"/>
</dbReference>
<protein>
    <submittedName>
        <fullName evidence="5">Helix-turn-helix transcriptional regulator</fullName>
    </submittedName>
</protein>
<dbReference type="InterPro" id="IPR002577">
    <property type="entry name" value="HTH_HxlR"/>
</dbReference>
<keyword evidence="1" id="KW-0805">Transcription regulation</keyword>
<evidence type="ECO:0000313" key="6">
    <source>
        <dbReference type="Proteomes" id="UP000502136"/>
    </source>
</evidence>
<dbReference type="InterPro" id="IPR036390">
    <property type="entry name" value="WH_DNA-bd_sf"/>
</dbReference>
<feature type="domain" description="HTH hxlR-type" evidence="4">
    <location>
        <begin position="22"/>
        <end position="120"/>
    </location>
</feature>
<keyword evidence="3" id="KW-0804">Transcription</keyword>
<dbReference type="Gene3D" id="1.10.10.10">
    <property type="entry name" value="Winged helix-like DNA-binding domain superfamily/Winged helix DNA-binding domain"/>
    <property type="match status" value="1"/>
</dbReference>
<gene>
    <name evidence="5" type="ORF">HGI30_03705</name>
</gene>